<protein>
    <submittedName>
        <fullName evidence="2">SelT/SelW/selH family protein</fullName>
    </submittedName>
</protein>
<dbReference type="Proteomes" id="UP000178606">
    <property type="component" value="Unassembled WGS sequence"/>
</dbReference>
<gene>
    <name evidence="2" type="ORF">A3F84_23600</name>
</gene>
<evidence type="ECO:0000313" key="3">
    <source>
        <dbReference type="Proteomes" id="UP000178606"/>
    </source>
</evidence>
<dbReference type="AlphaFoldDB" id="A0A1F6D393"/>
<comment type="caution">
    <text evidence="2">The sequence shown here is derived from an EMBL/GenBank/DDBJ whole genome shotgun (WGS) entry which is preliminary data.</text>
</comment>
<dbReference type="EMBL" id="MFKF01000057">
    <property type="protein sequence ID" value="OGG55899.1"/>
    <property type="molecule type" value="Genomic_DNA"/>
</dbReference>
<evidence type="ECO:0000256" key="1">
    <source>
        <dbReference type="ARBA" id="ARBA00023284"/>
    </source>
</evidence>
<dbReference type="InterPro" id="IPR036249">
    <property type="entry name" value="Thioredoxin-like_sf"/>
</dbReference>
<proteinExistence type="predicted"/>
<sequence>MTEKLLKEYKKGVQSMTLIPAGGGVFEVTVDGKLVFSKKEQKRFPEYGEVKKAIDKMK</sequence>
<reference evidence="2 3" key="1">
    <citation type="journal article" date="2016" name="Nat. Commun.">
        <title>Thousands of microbial genomes shed light on interconnected biogeochemical processes in an aquifer system.</title>
        <authorList>
            <person name="Anantharaman K."/>
            <person name="Brown C.T."/>
            <person name="Hug L.A."/>
            <person name="Sharon I."/>
            <person name="Castelle C.J."/>
            <person name="Probst A.J."/>
            <person name="Thomas B.C."/>
            <person name="Singh A."/>
            <person name="Wilkins M.J."/>
            <person name="Karaoz U."/>
            <person name="Brodie E.L."/>
            <person name="Williams K.H."/>
            <person name="Hubbard S.S."/>
            <person name="Banfield J.F."/>
        </authorList>
    </citation>
    <scope>NUCLEOTIDE SEQUENCE [LARGE SCALE GENOMIC DNA]</scope>
    <source>
        <strain evidence="3">RIFCSPLOWO2_12_FULL_64_10</strain>
    </source>
</reference>
<evidence type="ECO:0000313" key="2">
    <source>
        <dbReference type="EMBL" id="OGG55899.1"/>
    </source>
</evidence>
<organism evidence="2 3">
    <name type="scientific">Handelsmanbacteria sp. (strain RIFCSPLOWO2_12_FULL_64_10)</name>
    <dbReference type="NCBI Taxonomy" id="1817868"/>
    <lineage>
        <taxon>Bacteria</taxon>
        <taxon>Candidatus Handelsmaniibacteriota</taxon>
    </lineage>
</organism>
<dbReference type="SUPFAM" id="SSF52833">
    <property type="entry name" value="Thioredoxin-like"/>
    <property type="match status" value="1"/>
</dbReference>
<accession>A0A1F6D393</accession>
<dbReference type="NCBIfam" id="TIGR02174">
    <property type="entry name" value="CXXU_selWTH"/>
    <property type="match status" value="1"/>
</dbReference>
<dbReference type="InterPro" id="IPR011893">
    <property type="entry name" value="Selenoprotein_Rdx-typ"/>
</dbReference>
<dbReference type="Pfam" id="PF10262">
    <property type="entry name" value="Rdx"/>
    <property type="match status" value="1"/>
</dbReference>
<dbReference type="Gene3D" id="3.40.30.10">
    <property type="entry name" value="Glutaredoxin"/>
    <property type="match status" value="1"/>
</dbReference>
<keyword evidence="1" id="KW-0676">Redox-active center</keyword>
<name>A0A1F6D393_HANXR</name>